<protein>
    <recommendedName>
        <fullName evidence="1">G-patch domain-containing protein</fullName>
    </recommendedName>
</protein>
<dbReference type="RefSeq" id="XP_002115031.1">
    <property type="nucleotide sequence ID" value="XM_002114995.1"/>
</dbReference>
<dbReference type="OrthoDB" id="4735278at2759"/>
<dbReference type="InterPro" id="IPR036770">
    <property type="entry name" value="Ankyrin_rpt-contain_sf"/>
</dbReference>
<dbReference type="EMBL" id="DS985249">
    <property type="protein sequence ID" value="EDV22487.1"/>
    <property type="molecule type" value="Genomic_DNA"/>
</dbReference>
<proteinExistence type="predicted"/>
<name>B3S4L0_TRIAD</name>
<dbReference type="GeneID" id="6756406"/>
<dbReference type="SMART" id="SM00443">
    <property type="entry name" value="G_patch"/>
    <property type="match status" value="1"/>
</dbReference>
<dbReference type="Gene3D" id="1.25.40.20">
    <property type="entry name" value="Ankyrin repeat-containing domain"/>
    <property type="match status" value="1"/>
</dbReference>
<evidence type="ECO:0000259" key="1">
    <source>
        <dbReference type="PROSITE" id="PS50174"/>
    </source>
</evidence>
<dbReference type="AlphaFoldDB" id="B3S4L0"/>
<dbReference type="CTD" id="6756406"/>
<dbReference type="InterPro" id="IPR039146">
    <property type="entry name" value="GPANK1"/>
</dbReference>
<feature type="domain" description="G-patch" evidence="1">
    <location>
        <begin position="280"/>
        <end position="326"/>
    </location>
</feature>
<dbReference type="SUPFAM" id="SSF48403">
    <property type="entry name" value="Ankyrin repeat"/>
    <property type="match status" value="1"/>
</dbReference>
<accession>B3S4L0</accession>
<keyword evidence="3" id="KW-1185">Reference proteome</keyword>
<dbReference type="PANTHER" id="PTHR20923:SF1">
    <property type="entry name" value="G PATCH DOMAIN AND ANKYRIN REPEAT-CONTAINING PROTEIN 1"/>
    <property type="match status" value="1"/>
</dbReference>
<dbReference type="Proteomes" id="UP000009022">
    <property type="component" value="Unassembled WGS sequence"/>
</dbReference>
<dbReference type="PROSITE" id="PS50174">
    <property type="entry name" value="G_PATCH"/>
    <property type="match status" value="1"/>
</dbReference>
<dbReference type="KEGG" id="tad:TRIADDRAFT_59124"/>
<evidence type="ECO:0000313" key="3">
    <source>
        <dbReference type="Proteomes" id="UP000009022"/>
    </source>
</evidence>
<dbReference type="OMA" id="HEMSISH"/>
<organism evidence="2 3">
    <name type="scientific">Trichoplax adhaerens</name>
    <name type="common">Trichoplax reptans</name>
    <dbReference type="NCBI Taxonomy" id="10228"/>
    <lineage>
        <taxon>Eukaryota</taxon>
        <taxon>Metazoa</taxon>
        <taxon>Placozoa</taxon>
        <taxon>Uniplacotomia</taxon>
        <taxon>Trichoplacea</taxon>
        <taxon>Trichoplacidae</taxon>
        <taxon>Trichoplax</taxon>
    </lineage>
</organism>
<dbReference type="InterPro" id="IPR000467">
    <property type="entry name" value="G_patch_dom"/>
</dbReference>
<gene>
    <name evidence="2" type="ORF">TRIADDRAFT_59124</name>
</gene>
<dbReference type="InterPro" id="IPR002110">
    <property type="entry name" value="Ankyrin_rpt"/>
</dbReference>
<dbReference type="Pfam" id="PF01585">
    <property type="entry name" value="G-patch"/>
    <property type="match status" value="1"/>
</dbReference>
<evidence type="ECO:0000313" key="2">
    <source>
        <dbReference type="EMBL" id="EDV22487.1"/>
    </source>
</evidence>
<dbReference type="GO" id="GO:0003676">
    <property type="term" value="F:nucleic acid binding"/>
    <property type="evidence" value="ECO:0007669"/>
    <property type="project" value="InterPro"/>
</dbReference>
<dbReference type="eggNOG" id="KOG2384">
    <property type="taxonomic scope" value="Eukaryota"/>
</dbReference>
<reference evidence="2 3" key="1">
    <citation type="journal article" date="2008" name="Nature">
        <title>The Trichoplax genome and the nature of placozoans.</title>
        <authorList>
            <person name="Srivastava M."/>
            <person name="Begovic E."/>
            <person name="Chapman J."/>
            <person name="Putnam N.H."/>
            <person name="Hellsten U."/>
            <person name="Kawashima T."/>
            <person name="Kuo A."/>
            <person name="Mitros T."/>
            <person name="Salamov A."/>
            <person name="Carpenter M.L."/>
            <person name="Signorovitch A.Y."/>
            <person name="Moreno M.A."/>
            <person name="Kamm K."/>
            <person name="Grimwood J."/>
            <person name="Schmutz J."/>
            <person name="Shapiro H."/>
            <person name="Grigoriev I.V."/>
            <person name="Buss L.W."/>
            <person name="Schierwater B."/>
            <person name="Dellaporta S.L."/>
            <person name="Rokhsar D.S."/>
        </authorList>
    </citation>
    <scope>NUCLEOTIDE SEQUENCE [LARGE SCALE GENOMIC DNA]</scope>
    <source>
        <strain evidence="2 3">Grell-BS-1999</strain>
    </source>
</reference>
<dbReference type="PANTHER" id="PTHR20923">
    <property type="entry name" value="BAT4 PROTEIN-RELATED"/>
    <property type="match status" value="1"/>
</dbReference>
<sequence>MSTNSDLIKKAGITYKNFVPECKPRNRFADSLSNDAPVTKELLGNKIRNFYLETVATNPECEDQNSLNSFSQVPKPTSVTNFNNFDPQTSIQETNVPNTPTNHLKSTQYAERISIHTIFKYAEKGKLSRLKTALQSGMFNVNVRDNFSWTLLMSSSYNGQEEVTLFLLSMKIDVEARNRRGQTAYDLALLSSNHKIAELIRNSAIAKNNSLSRDYNYGSSSNHSLTIPSSINQKKWCNVCNKELSLSYASKIQDDHAYSTTHLFNVQDKIKLQTSYAIPSSSIGYKLMLKSGWKTNKGLGKHGNGRKYPIKTALKNDRKGIGASKRPTVKVTHFKAFDTNILDKPCNKFINMKIRTQELKEERTWEKAMIRQLKS</sequence>
<dbReference type="HOGENOM" id="CLU_048068_2_0_1"/>
<dbReference type="InParanoid" id="B3S4L0"/>
<dbReference type="Pfam" id="PF12796">
    <property type="entry name" value="Ank_2"/>
    <property type="match status" value="1"/>
</dbReference>
<dbReference type="STRING" id="10228.B3S4L0"/>
<dbReference type="PhylomeDB" id="B3S4L0"/>